<dbReference type="InterPro" id="IPR015943">
    <property type="entry name" value="WD40/YVTN_repeat-like_dom_sf"/>
</dbReference>
<proteinExistence type="predicted"/>
<dbReference type="EMBL" id="KV442039">
    <property type="protein sequence ID" value="OAQ29725.1"/>
    <property type="molecule type" value="Genomic_DNA"/>
</dbReference>
<dbReference type="OrthoDB" id="1932312at2759"/>
<evidence type="ECO:0000313" key="4">
    <source>
        <dbReference type="EMBL" id="OAQ29725.1"/>
    </source>
</evidence>
<keyword evidence="1 3" id="KW-0853">WD repeat</keyword>
<keyword evidence="2" id="KW-0677">Repeat</keyword>
<organism evidence="4 5">
    <name type="scientific">Linnemannia elongata AG-77</name>
    <dbReference type="NCBI Taxonomy" id="1314771"/>
    <lineage>
        <taxon>Eukaryota</taxon>
        <taxon>Fungi</taxon>
        <taxon>Fungi incertae sedis</taxon>
        <taxon>Mucoromycota</taxon>
        <taxon>Mortierellomycotina</taxon>
        <taxon>Mortierellomycetes</taxon>
        <taxon>Mortierellales</taxon>
        <taxon>Mortierellaceae</taxon>
        <taxon>Linnemannia</taxon>
    </lineage>
</organism>
<dbReference type="InterPro" id="IPR036322">
    <property type="entry name" value="WD40_repeat_dom_sf"/>
</dbReference>
<dbReference type="SMART" id="SM00667">
    <property type="entry name" value="LisH"/>
    <property type="match status" value="1"/>
</dbReference>
<dbReference type="SMART" id="SM00320">
    <property type="entry name" value="WD40"/>
    <property type="match status" value="3"/>
</dbReference>
<reference evidence="4 5" key="1">
    <citation type="submission" date="2016-05" db="EMBL/GenBank/DDBJ databases">
        <title>Genome sequencing reveals origins of a unique bacterial endosymbiosis in the earliest lineages of terrestrial Fungi.</title>
        <authorList>
            <consortium name="DOE Joint Genome Institute"/>
            <person name="Uehling J."/>
            <person name="Gryganskyi A."/>
            <person name="Hameed K."/>
            <person name="Tschaplinski T."/>
            <person name="Misztal P."/>
            <person name="Wu S."/>
            <person name="Desiro A."/>
            <person name="Vande Pol N."/>
            <person name="Du Z.-Y."/>
            <person name="Zienkiewicz A."/>
            <person name="Zienkiewicz K."/>
            <person name="Morin E."/>
            <person name="Tisserant E."/>
            <person name="Splivallo R."/>
            <person name="Hainaut M."/>
            <person name="Henrissat B."/>
            <person name="Ohm R."/>
            <person name="Kuo A."/>
            <person name="Yan J."/>
            <person name="Lipzen A."/>
            <person name="Nolan M."/>
            <person name="Labutti K."/>
            <person name="Barry K."/>
            <person name="Goldstein A."/>
            <person name="Labbe J."/>
            <person name="Schadt C."/>
            <person name="Tuskan G."/>
            <person name="Grigoriev I."/>
            <person name="Martin F."/>
            <person name="Vilgalys R."/>
            <person name="Bonito G."/>
        </authorList>
    </citation>
    <scope>NUCLEOTIDE SEQUENCE [LARGE SCALE GENOMIC DNA]</scope>
    <source>
        <strain evidence="4 5">AG-77</strain>
    </source>
</reference>
<feature type="repeat" description="WD" evidence="3">
    <location>
        <begin position="405"/>
        <end position="436"/>
    </location>
</feature>
<name>A0A197JWX6_9FUNG</name>
<dbReference type="InterPro" id="IPR001680">
    <property type="entry name" value="WD40_rpt"/>
</dbReference>
<dbReference type="Proteomes" id="UP000078512">
    <property type="component" value="Unassembled WGS sequence"/>
</dbReference>
<gene>
    <name evidence="4" type="ORF">K457DRAFT_18916</name>
</gene>
<evidence type="ECO:0000313" key="5">
    <source>
        <dbReference type="Proteomes" id="UP000078512"/>
    </source>
</evidence>
<accession>A0A197JWX6</accession>
<dbReference type="PROSITE" id="PS50896">
    <property type="entry name" value="LISH"/>
    <property type="match status" value="1"/>
</dbReference>
<dbReference type="AlphaFoldDB" id="A0A197JWX6"/>
<evidence type="ECO:0000256" key="2">
    <source>
        <dbReference type="ARBA" id="ARBA00022737"/>
    </source>
</evidence>
<protein>
    <submittedName>
        <fullName evidence="4">WD40 repeat-like protein</fullName>
    </submittedName>
</protein>
<dbReference type="PROSITE" id="PS50294">
    <property type="entry name" value="WD_REPEATS_REGION"/>
    <property type="match status" value="1"/>
</dbReference>
<keyword evidence="5" id="KW-1185">Reference proteome</keyword>
<dbReference type="PROSITE" id="PS50082">
    <property type="entry name" value="WD_REPEATS_2"/>
    <property type="match status" value="2"/>
</dbReference>
<evidence type="ECO:0000256" key="3">
    <source>
        <dbReference type="PROSITE-ProRule" id="PRU00221"/>
    </source>
</evidence>
<dbReference type="InterPro" id="IPR006594">
    <property type="entry name" value="LisH"/>
</dbReference>
<dbReference type="PANTHER" id="PTHR19848:SF8">
    <property type="entry name" value="F-BOX AND WD REPEAT DOMAIN CONTAINING 7"/>
    <property type="match status" value="1"/>
</dbReference>
<evidence type="ECO:0000256" key="1">
    <source>
        <dbReference type="ARBA" id="ARBA00022574"/>
    </source>
</evidence>
<dbReference type="PANTHER" id="PTHR19848">
    <property type="entry name" value="WD40 REPEAT PROTEIN"/>
    <property type="match status" value="1"/>
</dbReference>
<dbReference type="STRING" id="1314771.A0A197JWX6"/>
<dbReference type="Gene3D" id="2.130.10.10">
    <property type="entry name" value="YVTN repeat-like/Quinoprotein amine dehydrogenase"/>
    <property type="match status" value="2"/>
</dbReference>
<sequence length="464" mass="51203">MEARKLISEAHLIVHQFLESQGYTDALATFLREAAPVLEDIPKSLPTPKPLLETLTDIRMNQLHSQLGQLNMASEIEEQDFATPGNNTMPNEIGTIYKDTHSVNIILARTASVSVAPAWQDLEANPEMTSKTVQALISAAADRTVKFTLLDQPHGDDQPGQVFKIFQPHDGAALDIDFHPHHPELMLTSAMDKSAVLTNTITGEQHQKFKDHTKFVIRAKFAMDGSAIITGAHDKTVNIYKVNEDLNQNNGSLPTYVLDKTLNFKGAVEGMCVLPPSKNRSPTVVIGTRDDNYLHYVDLTNYSIVKYNMNANKDDWVSFTPMEISASPHNEGGYLLVSTDSPTGRQILFRTGSALQLFDYYGVPTDGFSTPRHVWDRSGKYFYVTGNDNKIYCLSVGTQKVVGTLDGHTSVVRGLYMDHARNMLVSCSFDKTVRTWINASTVAASSSAPPALHSSDSSDMALDH</sequence>
<feature type="repeat" description="WD" evidence="3">
    <location>
        <begin position="209"/>
        <end position="250"/>
    </location>
</feature>
<dbReference type="SUPFAM" id="SSF50978">
    <property type="entry name" value="WD40 repeat-like"/>
    <property type="match status" value="1"/>
</dbReference>
<dbReference type="Pfam" id="PF00400">
    <property type="entry name" value="WD40"/>
    <property type="match status" value="2"/>
</dbReference>